<keyword evidence="6" id="KW-0963">Cytoplasm</keyword>
<reference evidence="16" key="1">
    <citation type="submission" date="2025-08" db="UniProtKB">
        <authorList>
            <consortium name="RefSeq"/>
        </authorList>
    </citation>
    <scope>IDENTIFICATION</scope>
    <source>
        <tissue evidence="16">Blood</tissue>
    </source>
</reference>
<keyword evidence="10" id="KW-0969">Cilium</keyword>
<dbReference type="SUPFAM" id="SSF52540">
    <property type="entry name" value="P-loop containing nucleoside triphosphate hydrolases"/>
    <property type="match status" value="1"/>
</dbReference>
<comment type="similarity">
    <text evidence="2">Belongs to the small GTPase superfamily. Rab family.</text>
</comment>
<keyword evidence="12" id="KW-0206">Cytoskeleton</keyword>
<evidence type="ECO:0000256" key="9">
    <source>
        <dbReference type="ARBA" id="ARBA00022927"/>
    </source>
</evidence>
<evidence type="ECO:0000313" key="16">
    <source>
        <dbReference type="RefSeq" id="XP_034257497.1"/>
    </source>
</evidence>
<evidence type="ECO:0000256" key="2">
    <source>
        <dbReference type="ARBA" id="ARBA00006270"/>
    </source>
</evidence>
<dbReference type="CDD" id="cd00882">
    <property type="entry name" value="Ras_like_GTPase"/>
    <property type="match status" value="1"/>
</dbReference>
<dbReference type="GO" id="GO:0030030">
    <property type="term" value="P:cell projection organization"/>
    <property type="evidence" value="ECO:0007669"/>
    <property type="project" value="UniProtKB-KW"/>
</dbReference>
<dbReference type="Pfam" id="PF00071">
    <property type="entry name" value="Ras"/>
    <property type="match status" value="1"/>
</dbReference>
<comment type="subcellular location">
    <subcellularLocation>
        <location evidence="1">Cytoplasm</location>
        <location evidence="1">Cytoskeleton</location>
        <location evidence="1">Cilium basal body</location>
    </subcellularLocation>
</comment>
<dbReference type="InterPro" id="IPR001806">
    <property type="entry name" value="Small_GTPase"/>
</dbReference>
<dbReference type="GO" id="GO:0003924">
    <property type="term" value="F:GTPase activity"/>
    <property type="evidence" value="ECO:0007669"/>
    <property type="project" value="InterPro"/>
</dbReference>
<dbReference type="InterPro" id="IPR027417">
    <property type="entry name" value="P-loop_NTPase"/>
</dbReference>
<keyword evidence="13" id="KW-0966">Cell projection</keyword>
<accession>A0A6P9AGF6</accession>
<keyword evidence="9" id="KW-0653">Protein transport</keyword>
<keyword evidence="11" id="KW-0342">GTP-binding</keyword>
<evidence type="ECO:0000256" key="8">
    <source>
        <dbReference type="ARBA" id="ARBA00022794"/>
    </source>
</evidence>
<evidence type="ECO:0000256" key="7">
    <source>
        <dbReference type="ARBA" id="ARBA00022741"/>
    </source>
</evidence>
<keyword evidence="8" id="KW-0970">Cilium biogenesis/degradation</keyword>
<organism evidence="15 16">
    <name type="scientific">Pantherophis guttatus</name>
    <name type="common">Corn snake</name>
    <name type="synonym">Elaphe guttata</name>
    <dbReference type="NCBI Taxonomy" id="94885"/>
    <lineage>
        <taxon>Eukaryota</taxon>
        <taxon>Metazoa</taxon>
        <taxon>Chordata</taxon>
        <taxon>Craniata</taxon>
        <taxon>Vertebrata</taxon>
        <taxon>Euteleostomi</taxon>
        <taxon>Lepidosauria</taxon>
        <taxon>Squamata</taxon>
        <taxon>Bifurcata</taxon>
        <taxon>Unidentata</taxon>
        <taxon>Episquamata</taxon>
        <taxon>Toxicofera</taxon>
        <taxon>Serpentes</taxon>
        <taxon>Colubroidea</taxon>
        <taxon>Colubridae</taxon>
        <taxon>Colubrinae</taxon>
        <taxon>Pantherophis</taxon>
    </lineage>
</organism>
<name>A0A6P9AGF6_PANGU</name>
<dbReference type="OMA" id="HILPECK"/>
<evidence type="ECO:0000313" key="15">
    <source>
        <dbReference type="Proteomes" id="UP001652622"/>
    </source>
</evidence>
<dbReference type="AlphaFoldDB" id="A0A6P9AGF6"/>
<sequence>MREGREAILALDRQPFCGAAFAQAESFFFPRRARMIVRPGSVIDPDWHGTEEGRAYSGSLLRRTQRRTFGLIERPVLAPHAAADIAGYKVFVSGKSGVGKTALVAKLAGLEVPLVHHETTGIQTSLVYWPAKLRESGRVLFFRFSFWDCGEAVLRKFDHVLPACREKADAVLFLFSFTDRASFLDLPHQISRVTDGARDVVRMVVGTKFDQFAHTDVTESDMAAFSHTWGLPILRTKNVGEQPSDGYAGLAEVARLLNRLAEHLWRQDQVAAGLVSGGESPVVPEALAP</sequence>
<dbReference type="KEGG" id="pgut:117654740"/>
<evidence type="ECO:0000256" key="12">
    <source>
        <dbReference type="ARBA" id="ARBA00023212"/>
    </source>
</evidence>
<evidence type="ECO:0000256" key="6">
    <source>
        <dbReference type="ARBA" id="ARBA00022490"/>
    </source>
</evidence>
<evidence type="ECO:0000256" key="10">
    <source>
        <dbReference type="ARBA" id="ARBA00023069"/>
    </source>
</evidence>
<evidence type="ECO:0000256" key="13">
    <source>
        <dbReference type="ARBA" id="ARBA00023273"/>
    </source>
</evidence>
<dbReference type="PANTHER" id="PTHR14983:SF1">
    <property type="entry name" value="CILIOGENESIS AND PLANAR POLARITY EFFECTOR 2"/>
    <property type="match status" value="1"/>
</dbReference>
<dbReference type="Proteomes" id="UP001652622">
    <property type="component" value="Unplaced"/>
</dbReference>
<protein>
    <recommendedName>
        <fullName evidence="3">Ciliogenesis and planar polarity effector 2</fullName>
    </recommendedName>
    <alternativeName>
        <fullName evidence="14">REM2- and Rab-like small GTPase 1</fullName>
    </alternativeName>
</protein>
<dbReference type="PROSITE" id="PS51419">
    <property type="entry name" value="RAB"/>
    <property type="match status" value="1"/>
</dbReference>
<dbReference type="PANTHER" id="PTHR14983">
    <property type="entry name" value="CILIOGENESIS AND PLANAR POLARITY EFFECTOR 2"/>
    <property type="match status" value="1"/>
</dbReference>
<evidence type="ECO:0000256" key="1">
    <source>
        <dbReference type="ARBA" id="ARBA00004120"/>
    </source>
</evidence>
<dbReference type="GeneID" id="117654740"/>
<gene>
    <name evidence="16" type="primary">CPLANE2</name>
</gene>
<dbReference type="InParanoid" id="A0A6P9AGF6"/>
<dbReference type="CTD" id="79363"/>
<evidence type="ECO:0000256" key="14">
    <source>
        <dbReference type="ARBA" id="ARBA00030243"/>
    </source>
</evidence>
<dbReference type="GO" id="GO:0005525">
    <property type="term" value="F:GTP binding"/>
    <property type="evidence" value="ECO:0007669"/>
    <property type="project" value="UniProtKB-KW"/>
</dbReference>
<dbReference type="GO" id="GO:0015031">
    <property type="term" value="P:protein transport"/>
    <property type="evidence" value="ECO:0007669"/>
    <property type="project" value="UniProtKB-KW"/>
</dbReference>
<keyword evidence="7" id="KW-0547">Nucleotide-binding</keyword>
<keyword evidence="5" id="KW-0268">Exocytosis</keyword>
<keyword evidence="4" id="KW-0813">Transport</keyword>
<dbReference type="InterPro" id="IPR039677">
    <property type="entry name" value="RSG1"/>
</dbReference>
<proteinExistence type="inferred from homology"/>
<keyword evidence="15" id="KW-1185">Reference proteome</keyword>
<evidence type="ECO:0000256" key="3">
    <source>
        <dbReference type="ARBA" id="ARBA00021423"/>
    </source>
</evidence>
<evidence type="ECO:0000256" key="4">
    <source>
        <dbReference type="ARBA" id="ARBA00022448"/>
    </source>
</evidence>
<dbReference type="RefSeq" id="XP_034257497.1">
    <property type="nucleotide sequence ID" value="XM_034401606.2"/>
</dbReference>
<dbReference type="SMART" id="SM00175">
    <property type="entry name" value="RAB"/>
    <property type="match status" value="1"/>
</dbReference>
<evidence type="ECO:0000256" key="11">
    <source>
        <dbReference type="ARBA" id="ARBA00023134"/>
    </source>
</evidence>
<dbReference type="GO" id="GO:0006887">
    <property type="term" value="P:exocytosis"/>
    <property type="evidence" value="ECO:0007669"/>
    <property type="project" value="UniProtKB-KW"/>
</dbReference>
<dbReference type="OrthoDB" id="10266641at2759"/>
<dbReference type="Gene3D" id="3.40.50.300">
    <property type="entry name" value="P-loop containing nucleotide triphosphate hydrolases"/>
    <property type="match status" value="1"/>
</dbReference>
<evidence type="ECO:0000256" key="5">
    <source>
        <dbReference type="ARBA" id="ARBA00022483"/>
    </source>
</evidence>